<comment type="caution">
    <text evidence="3">The sequence shown here is derived from an EMBL/GenBank/DDBJ whole genome shotgun (WGS) entry which is preliminary data.</text>
</comment>
<dbReference type="PANTHER" id="PTHR42851">
    <property type="entry name" value="ALDOLASE-RELATED"/>
    <property type="match status" value="1"/>
</dbReference>
<sequence length="1166" mass="126717">MDIPLGSFWAIENPKTPETLEAQNSDCKTLEASGLLDSSVNCTGSASIPGILVEGNGKSIDVNGTDVRLNNVGLAAQVVDIEEGFLAANGVEEGCLVKTGVDRDPEANNGLLQSKPDIVMGVGSNGGKDVGVERIVGDEEVVKDGAFGINEVGSAEKIEVSGDGISLFVEFNGPSNGFIQANPCEEQSDLWTGEENWKDAENEAKEVVIDNPEFIFFPGDVVWVKTKNQTWWPGKIYDPSDAAQFAMKSELTDGLLVGYFGNSHVALCCQSQLSPFHVNFEQMLGQNKSRSFLGAVEKAVEEFGKCVRLEMTCSHLSKESPWSGGDPESKEVSTVNCRPAKFGEFSVTHFEPAEFLSYLKHLAQVVSMPRMLERAVMQNRLSAFYGSVGHSQLPMHQLQEASEAEHSPSDRSMAKKKFNVQVEDQNKEPDCGIVPGKVVLELRKSKRDGSELKGQVISLLSSSITTENTAPSTGNDNDMCRETFDKSSESRERKKSKYLSYPYVNWEHKGFPAETESLKAPDLSHKGMCPGMDSGQFSGSPSLVKSSTKKFQKNWYRKFVSGSSISTNPEFINASPADLLSELHFTAVDCMYPVENKDFELIEWFFSRFRISIYHDESIYEMYCKKMDGQPEVVAAKSCLLGNSTENTRSPLITTKETKKIKKKSHLDLRQPVAELAALSFDENGSLDTTRMKNPLEISPVTDSRPKQRIRKKKEQPNTVKHKTKSLSGLSDVNIDITTSEFLVKDSTGMVPLKSSCKQKQKRREEQGASSVQMQTSGVPDLNWNGATPSSVVEDPRVIGYVASEGKPDPNKRKKNEIASNAQISSDLLDIDVENAKCGSLVIDLQLAAPHTVGVVSGESNSGKQDEVSSICLDSKYATSGPGVVGNSANPGLLVNGTLEVGMSLAGNKTGQKRKKRMEKSSEHLKTKLGSGIPDLNGTSTESNLTGKEFQETNGIFPPLNTASNKKRKKGEAAIVHPRSLLVATGPDLNLNCNRVVTNGEARGTALLLNFAAGVSMPSKEDLLAIFCRYGPVKESETQLLNDSSGVQIVFLRSADAEEAFHSLATDNPFGAALVKYKIHHLPSACPATEGLVSPAKPSGSKPMPPPSEAPPLDFIRQNLQMMTSMLEKTGDNLSPEMKAKLEGEIKSLLKKVSSMTGSSSAQPEL</sequence>
<dbReference type="SUPFAM" id="SSF63748">
    <property type="entry name" value="Tudor/PWWP/MBT"/>
    <property type="match status" value="1"/>
</dbReference>
<dbReference type="GO" id="GO:0016301">
    <property type="term" value="F:kinase activity"/>
    <property type="evidence" value="ECO:0007669"/>
    <property type="project" value="UniProtKB-KW"/>
</dbReference>
<feature type="region of interest" description="Disordered" evidence="1">
    <location>
        <begin position="1092"/>
        <end position="1112"/>
    </location>
</feature>
<organism evidence="3 4">
    <name type="scientific">Quillaja saponaria</name>
    <name type="common">Soap bark tree</name>
    <dbReference type="NCBI Taxonomy" id="32244"/>
    <lineage>
        <taxon>Eukaryota</taxon>
        <taxon>Viridiplantae</taxon>
        <taxon>Streptophyta</taxon>
        <taxon>Embryophyta</taxon>
        <taxon>Tracheophyta</taxon>
        <taxon>Spermatophyta</taxon>
        <taxon>Magnoliopsida</taxon>
        <taxon>eudicotyledons</taxon>
        <taxon>Gunneridae</taxon>
        <taxon>Pentapetalae</taxon>
        <taxon>rosids</taxon>
        <taxon>fabids</taxon>
        <taxon>Fabales</taxon>
        <taxon>Quillajaceae</taxon>
        <taxon>Quillaja</taxon>
    </lineage>
</organism>
<protein>
    <submittedName>
        <fullName evidence="3">Serine/threonine-protein kinase ATM</fullName>
    </submittedName>
</protein>
<dbReference type="Proteomes" id="UP001163823">
    <property type="component" value="Chromosome 9"/>
</dbReference>
<accession>A0AAD7LDR4</accession>
<feature type="region of interest" description="Disordered" evidence="1">
    <location>
        <begin position="754"/>
        <end position="790"/>
    </location>
</feature>
<name>A0AAD7LDR4_QUISA</name>
<dbReference type="CDD" id="cd05162">
    <property type="entry name" value="PWWP"/>
    <property type="match status" value="1"/>
</dbReference>
<keyword evidence="4" id="KW-1185">Reference proteome</keyword>
<dbReference type="InterPro" id="IPR000313">
    <property type="entry name" value="PWWP_dom"/>
</dbReference>
<feature type="region of interest" description="Disordered" evidence="1">
    <location>
        <begin position="688"/>
        <end position="726"/>
    </location>
</feature>
<evidence type="ECO:0000313" key="3">
    <source>
        <dbReference type="EMBL" id="KAJ7956240.1"/>
    </source>
</evidence>
<dbReference type="KEGG" id="qsa:O6P43_022712"/>
<dbReference type="Pfam" id="PF00855">
    <property type="entry name" value="PWWP"/>
    <property type="match status" value="1"/>
</dbReference>
<proteinExistence type="predicted"/>
<evidence type="ECO:0000256" key="1">
    <source>
        <dbReference type="SAM" id="MobiDB-lite"/>
    </source>
</evidence>
<dbReference type="Gene3D" id="2.30.30.140">
    <property type="match status" value="1"/>
</dbReference>
<dbReference type="AlphaFoldDB" id="A0AAD7LDR4"/>
<reference evidence="3" key="1">
    <citation type="journal article" date="2023" name="Science">
        <title>Elucidation of the pathway for biosynthesis of saponin adjuvants from the soapbark tree.</title>
        <authorList>
            <person name="Reed J."/>
            <person name="Orme A."/>
            <person name="El-Demerdash A."/>
            <person name="Owen C."/>
            <person name="Martin L.B.B."/>
            <person name="Misra R.C."/>
            <person name="Kikuchi S."/>
            <person name="Rejzek M."/>
            <person name="Martin A.C."/>
            <person name="Harkess A."/>
            <person name="Leebens-Mack J."/>
            <person name="Louveau T."/>
            <person name="Stephenson M.J."/>
            <person name="Osbourn A."/>
        </authorList>
    </citation>
    <scope>NUCLEOTIDE SEQUENCE</scope>
    <source>
        <strain evidence="3">S10</strain>
    </source>
</reference>
<dbReference type="PROSITE" id="PS50812">
    <property type="entry name" value="PWWP"/>
    <property type="match status" value="1"/>
</dbReference>
<evidence type="ECO:0000259" key="2">
    <source>
        <dbReference type="PROSITE" id="PS50812"/>
    </source>
</evidence>
<feature type="compositionally biased region" description="Basic residues" evidence="1">
    <location>
        <begin position="707"/>
        <end position="725"/>
    </location>
</feature>
<dbReference type="InterPro" id="IPR053063">
    <property type="entry name" value="PWWP_domain_containing_PDP"/>
</dbReference>
<dbReference type="SMART" id="SM00293">
    <property type="entry name" value="PWWP"/>
    <property type="match status" value="1"/>
</dbReference>
<gene>
    <name evidence="3" type="ORF">O6P43_022712</name>
</gene>
<keyword evidence="3" id="KW-0808">Transferase</keyword>
<evidence type="ECO:0000313" key="4">
    <source>
        <dbReference type="Proteomes" id="UP001163823"/>
    </source>
</evidence>
<keyword evidence="3" id="KW-0418">Kinase</keyword>
<dbReference type="PANTHER" id="PTHR42851:SF8">
    <property type="entry name" value="PWWP DOMAIN-CONTAINING PROTEIN"/>
    <property type="match status" value="1"/>
</dbReference>
<feature type="compositionally biased region" description="Polar residues" evidence="1">
    <location>
        <begin position="768"/>
        <end position="778"/>
    </location>
</feature>
<dbReference type="EMBL" id="JARAOO010000009">
    <property type="protein sequence ID" value="KAJ7956240.1"/>
    <property type="molecule type" value="Genomic_DNA"/>
</dbReference>
<feature type="domain" description="PWWP" evidence="2">
    <location>
        <begin position="218"/>
        <end position="279"/>
    </location>
</feature>